<feature type="chain" id="PRO_5001941051" description="DNA-binding protein" evidence="1">
    <location>
        <begin position="24"/>
        <end position="120"/>
    </location>
</feature>
<dbReference type="Proteomes" id="UP000030170">
    <property type="component" value="Unassembled WGS sequence"/>
</dbReference>
<accession>A0A098TMJ2</accession>
<protein>
    <recommendedName>
        <fullName evidence="4">DNA-binding protein</fullName>
    </recommendedName>
</protein>
<evidence type="ECO:0008006" key="4">
    <source>
        <dbReference type="Google" id="ProtNLM"/>
    </source>
</evidence>
<evidence type="ECO:0000313" key="3">
    <source>
        <dbReference type="Proteomes" id="UP000030170"/>
    </source>
</evidence>
<comment type="caution">
    <text evidence="2">The sequence shown here is derived from an EMBL/GenBank/DDBJ whole genome shotgun (WGS) entry which is preliminary data.</text>
</comment>
<sequence>MPTRQLLSLITFLMLSCSSVSLIGCTQLARFGIGTTPISQIVSNPSQYQNATIRGKVINQIGVLGRGAYEIQDNSASVWVVTQSGMPPINSTVTVRGRASEGISIGGLSIAVTLTEQERL</sequence>
<dbReference type="PROSITE" id="PS51257">
    <property type="entry name" value="PROKAR_LIPOPROTEIN"/>
    <property type="match status" value="1"/>
</dbReference>
<dbReference type="RefSeq" id="WP_036534980.1">
    <property type="nucleotide sequence ID" value="NZ_JJML01000040.1"/>
</dbReference>
<proteinExistence type="predicted"/>
<dbReference type="EMBL" id="JJML01000040">
    <property type="protein sequence ID" value="KGF72063.1"/>
    <property type="molecule type" value="Genomic_DNA"/>
</dbReference>
<gene>
    <name evidence="2" type="ORF">DO97_13225</name>
</gene>
<keyword evidence="3" id="KW-1185">Reference proteome</keyword>
<evidence type="ECO:0000313" key="2">
    <source>
        <dbReference type="EMBL" id="KGF72063.1"/>
    </source>
</evidence>
<name>A0A098TMJ2_9CYAN</name>
<dbReference type="OrthoDB" id="495371at2"/>
<organism evidence="2 3">
    <name type="scientific">Neosynechococcus sphagnicola sy1</name>
    <dbReference type="NCBI Taxonomy" id="1497020"/>
    <lineage>
        <taxon>Bacteria</taxon>
        <taxon>Bacillati</taxon>
        <taxon>Cyanobacteriota</taxon>
        <taxon>Cyanophyceae</taxon>
        <taxon>Neosynechococcales</taxon>
        <taxon>Neosynechococcaceae</taxon>
        <taxon>Neosynechococcus</taxon>
    </lineage>
</organism>
<keyword evidence="1" id="KW-0732">Signal</keyword>
<dbReference type="AlphaFoldDB" id="A0A098TMJ2"/>
<reference evidence="2 3" key="1">
    <citation type="journal article" date="2014" name="Mol. Ecol.">
        <title>Evolution of Synechococcus.</title>
        <authorList>
            <person name="Dvorak P."/>
            <person name="Casamatta D."/>
            <person name="Hasler P."/>
            <person name="Poulickova A."/>
            <person name="Ondrej V."/>
            <person name="Sanges R."/>
        </authorList>
    </citation>
    <scope>NUCLEOTIDE SEQUENCE [LARGE SCALE GENOMIC DNA]</scope>
    <source>
        <strain evidence="2 3">CAUP A 1101</strain>
    </source>
</reference>
<feature type="signal peptide" evidence="1">
    <location>
        <begin position="1"/>
        <end position="23"/>
    </location>
</feature>
<evidence type="ECO:0000256" key="1">
    <source>
        <dbReference type="SAM" id="SignalP"/>
    </source>
</evidence>